<accession>A0A6G4XGJ3</accession>
<dbReference type="AlphaFoldDB" id="A0A6G4XGJ3"/>
<name>A0A6G4XGJ3_9ACTN</name>
<keyword evidence="2" id="KW-1185">Reference proteome</keyword>
<proteinExistence type="predicted"/>
<dbReference type="Pfam" id="PF19934">
    <property type="entry name" value="DUF6397"/>
    <property type="match status" value="1"/>
</dbReference>
<dbReference type="RefSeq" id="WP_165331856.1">
    <property type="nucleotide sequence ID" value="NZ_JAAKZW010000033.1"/>
</dbReference>
<dbReference type="InterPro" id="IPR045652">
    <property type="entry name" value="DUF6397"/>
</dbReference>
<evidence type="ECO:0000313" key="1">
    <source>
        <dbReference type="EMBL" id="NGO76353.1"/>
    </source>
</evidence>
<comment type="caution">
    <text evidence="1">The sequence shown here is derived from an EMBL/GenBank/DDBJ whole genome shotgun (WGS) entry which is preliminary data.</text>
</comment>
<protein>
    <submittedName>
        <fullName evidence="1">Uncharacterized protein</fullName>
    </submittedName>
</protein>
<dbReference type="EMBL" id="JAAKZW010000033">
    <property type="protein sequence ID" value="NGO76353.1"/>
    <property type="molecule type" value="Genomic_DNA"/>
</dbReference>
<evidence type="ECO:0000313" key="2">
    <source>
        <dbReference type="Proteomes" id="UP000481109"/>
    </source>
</evidence>
<dbReference type="Proteomes" id="UP000481109">
    <property type="component" value="Unassembled WGS sequence"/>
</dbReference>
<reference evidence="1 2" key="1">
    <citation type="submission" date="2020-02" db="EMBL/GenBank/DDBJ databases">
        <title>Whole-genome analyses of novel actinobacteria.</title>
        <authorList>
            <person name="Sahin N."/>
            <person name="Tokatli A."/>
        </authorList>
    </citation>
    <scope>NUCLEOTIDE SEQUENCE [LARGE SCALE GENOMIC DNA]</scope>
    <source>
        <strain evidence="1 2">YC504</strain>
    </source>
</reference>
<sequence>MTVIDTTAVLYPPVAASAPQPALYEETFPGHLAARELLLTRGEFELAVLRGLVTTVPAPDGGPRHVTRGELDRLQTSEGFSVTLSNRVRLAGTAEAADLLGIAKDRFSRIARAGSLAPARFQLNRYRSVVWLYFADEVREFGAAHPELLVGRAPEAMSRRLRGGEDLRPASWRDRMHQHLLGLAQGPWERAAVTASFLDPADVADVVADPHDRALLNRLRHEPASVRPGAVPLPGELLAEHMMCAGVPEEIHGYRVLLALAVAVARDEVRMGG</sequence>
<gene>
    <name evidence="1" type="ORF">G6045_11875</name>
</gene>
<organism evidence="1 2">
    <name type="scientific">Streptomyces mesophilus</name>
    <dbReference type="NCBI Taxonomy" id="1775132"/>
    <lineage>
        <taxon>Bacteria</taxon>
        <taxon>Bacillati</taxon>
        <taxon>Actinomycetota</taxon>
        <taxon>Actinomycetes</taxon>
        <taxon>Kitasatosporales</taxon>
        <taxon>Streptomycetaceae</taxon>
        <taxon>Streptomyces</taxon>
    </lineage>
</organism>